<feature type="transmembrane region" description="Helical" evidence="1">
    <location>
        <begin position="86"/>
        <end position="106"/>
    </location>
</feature>
<evidence type="ECO:0000256" key="1">
    <source>
        <dbReference type="SAM" id="Phobius"/>
    </source>
</evidence>
<dbReference type="EMBL" id="LKHV02000001">
    <property type="protein sequence ID" value="MCS5708316.1"/>
    <property type="molecule type" value="Genomic_DNA"/>
</dbReference>
<keyword evidence="1" id="KW-0472">Membrane</keyword>
<reference evidence="2" key="1">
    <citation type="submission" date="2015-09" db="EMBL/GenBank/DDBJ databases">
        <title>Draft Genome Sequences of Two Novel Amoeba-resistant Intranuclear Bacteria, Candidatus Berkiella cookevillensis and Candidatus Berkiella aquae.</title>
        <authorList>
            <person name="Mehari Y.T."/>
            <person name="Arivett B.A."/>
            <person name="Farone A.L."/>
            <person name="Gunderson J.H."/>
            <person name="Farone M.B."/>
        </authorList>
    </citation>
    <scope>NUCLEOTIDE SEQUENCE [LARGE SCALE GENOMIC DNA]</scope>
    <source>
        <strain evidence="2">CC99</strain>
    </source>
</reference>
<reference evidence="3" key="2">
    <citation type="journal article" date="2016" name="Genome Announc.">
        <title>Draft Genome Sequences of Two Novel Amoeba-Resistant Intranuclear Bacteria, 'Candidatus Berkiella cookevillensis' and 'Candidatus Berkiella aquae'.</title>
        <authorList>
            <person name="Mehari Y.T."/>
            <person name="Arivett B.A."/>
            <person name="Farone A.L."/>
            <person name="Gunderson J.H."/>
            <person name="Farone M.B."/>
        </authorList>
    </citation>
    <scope>NUCLEOTIDE SEQUENCE</scope>
    <source>
        <strain evidence="3">CC99</strain>
    </source>
</reference>
<feature type="transmembrane region" description="Helical" evidence="1">
    <location>
        <begin position="54"/>
        <end position="74"/>
    </location>
</feature>
<sequence length="134" mass="14066">MQNAKSGVLHFISNRIFISLVLMLATGSALAYGGQTLGDVAGNITKSMSGLARLITAISYVAGVGFAMMGMLKLKAHKDQPAQVPLGQPIMLLVIAVGLIFLPNLINTGGSTIWGDQANQAEARSSYQDIDNFG</sequence>
<name>A0A0Q9YRP2_9GAMM</name>
<dbReference type="STRING" id="437022.CC99x_00327"/>
<dbReference type="RefSeq" id="WP_057622962.1">
    <property type="nucleotide sequence ID" value="NZ_LKHV02000001.1"/>
</dbReference>
<evidence type="ECO:0000313" key="2">
    <source>
        <dbReference type="EMBL" id="KRG20106.1"/>
    </source>
</evidence>
<gene>
    <name evidence="2" type="ORF">CC99x_00327</name>
    <name evidence="3" type="ORF">CC99x_005295</name>
</gene>
<dbReference type="EMBL" id="LKHV01000001">
    <property type="protein sequence ID" value="KRG20106.1"/>
    <property type="molecule type" value="Genomic_DNA"/>
</dbReference>
<dbReference type="OrthoDB" id="5645847at2"/>
<comment type="caution">
    <text evidence="2">The sequence shown here is derived from an EMBL/GenBank/DDBJ whole genome shotgun (WGS) entry which is preliminary data.</text>
</comment>
<accession>A0A0Q9YRP2</accession>
<organism evidence="2">
    <name type="scientific">Candidatus Berkiella cookevillensis</name>
    <dbReference type="NCBI Taxonomy" id="437022"/>
    <lineage>
        <taxon>Bacteria</taxon>
        <taxon>Pseudomonadati</taxon>
        <taxon>Pseudomonadota</taxon>
        <taxon>Gammaproteobacteria</taxon>
        <taxon>Candidatus Berkiellales</taxon>
        <taxon>Candidatus Berkiellaceae</taxon>
        <taxon>Candidatus Berkiella</taxon>
    </lineage>
</organism>
<evidence type="ECO:0000313" key="3">
    <source>
        <dbReference type="EMBL" id="MCS5708316.1"/>
    </source>
</evidence>
<keyword evidence="1" id="KW-1133">Transmembrane helix</keyword>
<feature type="transmembrane region" description="Helical" evidence="1">
    <location>
        <begin position="12"/>
        <end position="34"/>
    </location>
</feature>
<reference evidence="3" key="3">
    <citation type="submission" date="2021-06" db="EMBL/GenBank/DDBJ databases">
        <title>Genomic Description and Analysis of Intracellular Bacteria, Candidatus Berkiella cookevillensis and Candidatus Berkiella aquae.</title>
        <authorList>
            <person name="Kidane D.T."/>
            <person name="Mehari Y.T."/>
            <person name="Rice F.C."/>
            <person name="Arivett B.A."/>
            <person name="Farone A.L."/>
            <person name="Berk S.G."/>
            <person name="Farone M.B."/>
        </authorList>
    </citation>
    <scope>NUCLEOTIDE SEQUENCE</scope>
    <source>
        <strain evidence="3">CC99</strain>
    </source>
</reference>
<evidence type="ECO:0000313" key="4">
    <source>
        <dbReference type="Proteomes" id="UP000051494"/>
    </source>
</evidence>
<protein>
    <submittedName>
        <fullName evidence="3">Type IV secretion protein IcmD</fullName>
    </submittedName>
</protein>
<keyword evidence="1" id="KW-0812">Transmembrane</keyword>
<keyword evidence="4" id="KW-1185">Reference proteome</keyword>
<proteinExistence type="predicted"/>
<dbReference type="Proteomes" id="UP000051494">
    <property type="component" value="Unassembled WGS sequence"/>
</dbReference>
<dbReference type="AlphaFoldDB" id="A0A0Q9YRP2"/>